<dbReference type="NCBIfam" id="TIGR00256">
    <property type="entry name" value="D-aminoacyl-tRNA deacylase"/>
    <property type="match status" value="1"/>
</dbReference>
<dbReference type="GO" id="GO:0019478">
    <property type="term" value="P:D-amino acid catabolic process"/>
    <property type="evidence" value="ECO:0007669"/>
    <property type="project" value="UniProtKB-UniRule"/>
</dbReference>
<evidence type="ECO:0000256" key="3">
    <source>
        <dbReference type="ARBA" id="ARBA00022555"/>
    </source>
</evidence>
<dbReference type="InterPro" id="IPR003732">
    <property type="entry name" value="Daa-tRNA_deacyls_DTD"/>
</dbReference>
<evidence type="ECO:0000256" key="5">
    <source>
        <dbReference type="HAMAP-Rule" id="MF_00518"/>
    </source>
</evidence>
<reference evidence="6 7" key="1">
    <citation type="journal article" date="2017" name="Front. Microbiol.">
        <title>Genomic Characterization of Dairy Associated Leuconostoc Species and Diversity of Leuconostocs in Undefined Mixed Mesophilic Starter Cultures.</title>
        <authorList>
            <person name="Frantzen C.A."/>
            <person name="Kot W."/>
            <person name="Pedersen T.B."/>
            <person name="Ardo Y.M."/>
            <person name="Broadbent J.R."/>
            <person name="Neve H."/>
            <person name="Hansen L.H."/>
            <person name="Dal Bello F."/>
            <person name="Ostlie H.M."/>
            <person name="Kleppen H.P."/>
            <person name="Vogensen F.K."/>
            <person name="Holo H."/>
        </authorList>
    </citation>
    <scope>NUCLEOTIDE SEQUENCE [LARGE SCALE GENOMIC DNA]</scope>
    <source>
        <strain evidence="6 7">LMGCF08</strain>
    </source>
</reference>
<dbReference type="InterPro" id="IPR023509">
    <property type="entry name" value="DTD-like_sf"/>
</dbReference>
<comment type="domain">
    <text evidence="5">A Gly-cisPro motif from one monomer fits into the active site of the other monomer to allow specific chiral rejection of L-amino acids.</text>
</comment>
<dbReference type="Gene3D" id="3.50.80.10">
    <property type="entry name" value="D-tyrosyl-tRNA(Tyr) deacylase"/>
    <property type="match status" value="1"/>
</dbReference>
<keyword evidence="4 5" id="KW-0694">RNA-binding</keyword>
<name>A0A1X0VD27_LEUPS</name>
<dbReference type="PANTHER" id="PTHR10472">
    <property type="entry name" value="D-TYROSYL-TRNA TYR DEACYLASE"/>
    <property type="match status" value="1"/>
</dbReference>
<evidence type="ECO:0000313" key="6">
    <source>
        <dbReference type="EMBL" id="ORI97647.1"/>
    </source>
</evidence>
<comment type="subunit">
    <text evidence="5">Homodimer.</text>
</comment>
<dbReference type="HAMAP" id="MF_00518">
    <property type="entry name" value="Deacylase_Dtd"/>
    <property type="match status" value="1"/>
</dbReference>
<dbReference type="Proteomes" id="UP000192288">
    <property type="component" value="Unassembled WGS sequence"/>
</dbReference>
<comment type="function">
    <text evidence="5">An aminoacyl-tRNA editing enzyme that deacylates mischarged D-aminoacyl-tRNAs. Also deacylates mischarged glycyl-tRNA(Ala), protecting cells against glycine mischarging by AlaRS. Acts via tRNA-based rather than protein-based catalysis; rejects L-amino acids rather than detecting D-amino acids in the active site. By recycling D-aminoacyl-tRNA to D-amino acids and free tRNA molecules, this enzyme counteracts the toxicity associated with the formation of D-aminoacyl-tRNA entities in vivo and helps enforce protein L-homochirality.</text>
</comment>
<evidence type="ECO:0000313" key="7">
    <source>
        <dbReference type="Proteomes" id="UP000192288"/>
    </source>
</evidence>
<evidence type="ECO:0000256" key="1">
    <source>
        <dbReference type="ARBA" id="ARBA00009673"/>
    </source>
</evidence>
<feature type="short sequence motif" description="Gly-cisPro motif, important for rejection of L-amino acids" evidence="5">
    <location>
        <begin position="137"/>
        <end position="138"/>
    </location>
</feature>
<dbReference type="EC" id="3.1.1.-" evidence="5"/>
<evidence type="ECO:0000256" key="2">
    <source>
        <dbReference type="ARBA" id="ARBA00022490"/>
    </source>
</evidence>
<dbReference type="EC" id="3.1.1.96" evidence="5"/>
<comment type="caution">
    <text evidence="6">The sequence shown here is derived from an EMBL/GenBank/DDBJ whole genome shotgun (WGS) entry which is preliminary data.</text>
</comment>
<comment type="catalytic activity">
    <reaction evidence="5">
        <text>glycyl-tRNA(Ala) + H2O = tRNA(Ala) + glycine + H(+)</text>
        <dbReference type="Rhea" id="RHEA:53744"/>
        <dbReference type="Rhea" id="RHEA-COMP:9657"/>
        <dbReference type="Rhea" id="RHEA-COMP:13640"/>
        <dbReference type="ChEBI" id="CHEBI:15377"/>
        <dbReference type="ChEBI" id="CHEBI:15378"/>
        <dbReference type="ChEBI" id="CHEBI:57305"/>
        <dbReference type="ChEBI" id="CHEBI:78442"/>
        <dbReference type="ChEBI" id="CHEBI:78522"/>
    </reaction>
</comment>
<dbReference type="GO" id="GO:0051500">
    <property type="term" value="F:D-tyrosyl-tRNA(Tyr) deacylase activity"/>
    <property type="evidence" value="ECO:0007669"/>
    <property type="project" value="TreeGrafter"/>
</dbReference>
<dbReference type="RefSeq" id="WP_004910873.1">
    <property type="nucleotide sequence ID" value="NZ_MPLS01000018.1"/>
</dbReference>
<dbReference type="GO" id="GO:0005737">
    <property type="term" value="C:cytoplasm"/>
    <property type="evidence" value="ECO:0007669"/>
    <property type="project" value="UniProtKB-SubCell"/>
</dbReference>
<comment type="subcellular location">
    <subcellularLocation>
        <location evidence="5">Cytoplasm</location>
    </subcellularLocation>
</comment>
<comment type="catalytic activity">
    <reaction evidence="5">
        <text>a D-aminoacyl-tRNA + H2O = a tRNA + a D-alpha-amino acid + H(+)</text>
        <dbReference type="Rhea" id="RHEA:13953"/>
        <dbReference type="Rhea" id="RHEA-COMP:10123"/>
        <dbReference type="Rhea" id="RHEA-COMP:10124"/>
        <dbReference type="ChEBI" id="CHEBI:15377"/>
        <dbReference type="ChEBI" id="CHEBI:15378"/>
        <dbReference type="ChEBI" id="CHEBI:59871"/>
        <dbReference type="ChEBI" id="CHEBI:78442"/>
        <dbReference type="ChEBI" id="CHEBI:79333"/>
        <dbReference type="EC" id="3.1.1.96"/>
    </reaction>
</comment>
<keyword evidence="2 5" id="KW-0963">Cytoplasm</keyword>
<proteinExistence type="inferred from homology"/>
<accession>A0A1X0VD27</accession>
<keyword evidence="5" id="KW-0378">Hydrolase</keyword>
<dbReference type="GO" id="GO:0043908">
    <property type="term" value="F:Ser(Gly)-tRNA(Ala) hydrolase activity"/>
    <property type="evidence" value="ECO:0007669"/>
    <property type="project" value="UniProtKB-UniRule"/>
</dbReference>
<dbReference type="FunFam" id="3.50.80.10:FF:000001">
    <property type="entry name" value="D-aminoacyl-tRNA deacylase"/>
    <property type="match status" value="1"/>
</dbReference>
<organism evidence="6 7">
    <name type="scientific">Leuconostoc pseudomesenteroides</name>
    <dbReference type="NCBI Taxonomy" id="33968"/>
    <lineage>
        <taxon>Bacteria</taxon>
        <taxon>Bacillati</taxon>
        <taxon>Bacillota</taxon>
        <taxon>Bacilli</taxon>
        <taxon>Lactobacillales</taxon>
        <taxon>Lactobacillaceae</taxon>
        <taxon>Leuconostoc</taxon>
    </lineage>
</organism>
<dbReference type="SUPFAM" id="SSF69500">
    <property type="entry name" value="DTD-like"/>
    <property type="match status" value="1"/>
</dbReference>
<dbReference type="GO" id="GO:0000049">
    <property type="term" value="F:tRNA binding"/>
    <property type="evidence" value="ECO:0007669"/>
    <property type="project" value="UniProtKB-UniRule"/>
</dbReference>
<gene>
    <name evidence="5" type="primary">dtd</name>
    <name evidence="6" type="ORF">BMR96_06005</name>
</gene>
<keyword evidence="3 5" id="KW-0820">tRNA-binding</keyword>
<protein>
    <recommendedName>
        <fullName evidence="5">D-aminoacyl-tRNA deacylase</fullName>
        <shortName evidence="5">DTD</shortName>
        <ecNumber evidence="5">3.1.1.96</ecNumber>
    </recommendedName>
    <alternativeName>
        <fullName evidence="5">Gly-tRNA(Ala) deacylase</fullName>
        <ecNumber evidence="5">3.1.1.-</ecNumber>
    </alternativeName>
</protein>
<evidence type="ECO:0000256" key="4">
    <source>
        <dbReference type="ARBA" id="ARBA00022884"/>
    </source>
</evidence>
<comment type="similarity">
    <text evidence="1 5">Belongs to the DTD family.</text>
</comment>
<dbReference type="Pfam" id="PF02580">
    <property type="entry name" value="Tyr_Deacylase"/>
    <property type="match status" value="1"/>
</dbReference>
<sequence>MRVVVQRVKQAVVAIDGQPTGQVGQGFVLLVGISDHDTEAEIDYLVRKITNLRVFSDDNGQMNLSLKDINGGILSISQFTLYANTKKGNRPSFTDAGAPDFAEKMYELFNERLLTTGVSVETGTFGADMQVTLTNDGPVTIIFDTDQK</sequence>
<dbReference type="GO" id="GO:0106026">
    <property type="term" value="F:Gly-tRNA(Ala) deacylase activity"/>
    <property type="evidence" value="ECO:0007669"/>
    <property type="project" value="UniProtKB-UniRule"/>
</dbReference>
<dbReference type="PANTHER" id="PTHR10472:SF5">
    <property type="entry name" value="D-AMINOACYL-TRNA DEACYLASE 1"/>
    <property type="match status" value="1"/>
</dbReference>
<dbReference type="eggNOG" id="COG1490">
    <property type="taxonomic scope" value="Bacteria"/>
</dbReference>
<dbReference type="EMBL" id="MPLS01000018">
    <property type="protein sequence ID" value="ORI97647.1"/>
    <property type="molecule type" value="Genomic_DNA"/>
</dbReference>
<dbReference type="AlphaFoldDB" id="A0A1X0VD27"/>
<dbReference type="CDD" id="cd00563">
    <property type="entry name" value="Dtyr_deacylase"/>
    <property type="match status" value="1"/>
</dbReference>